<dbReference type="Proteomes" id="UP000100290">
    <property type="component" value="Segment"/>
</dbReference>
<sequence length="147" mass="16951">MSTQRNVWESIKIEDAEDTEEGLSYDDYCANFKAAGRRRIDVSSEDEDEAPDSADTLSRDIASFRATVRSLTIGQTQNLSDNLTRAKNREPEELFELEERPSETRVDRAEIMANELRAMYLEQQTGRQAATQRPPLKHRSRPPLYRQ</sequence>
<evidence type="ECO:0000256" key="1">
    <source>
        <dbReference type="SAM" id="MobiDB-lite"/>
    </source>
</evidence>
<evidence type="ECO:0000313" key="5">
    <source>
        <dbReference type="Proteomes" id="UP000100290"/>
    </source>
</evidence>
<evidence type="ECO:0000313" key="2">
    <source>
        <dbReference type="EMBL" id="AIU39307.1"/>
    </source>
</evidence>
<evidence type="ECO:0000313" key="7">
    <source>
        <dbReference type="Proteomes" id="UP000240599"/>
    </source>
</evidence>
<proteinExistence type="predicted"/>
<organism evidence="4 5">
    <name type="scientific">Testudinid alphaherpesvirus 3</name>
    <dbReference type="NCBI Taxonomy" id="2560801"/>
    <lineage>
        <taxon>Viruses</taxon>
        <taxon>Duplodnaviria</taxon>
        <taxon>Heunggongvirae</taxon>
        <taxon>Peploviricota</taxon>
        <taxon>Herviviricetes</taxon>
        <taxon>Herpesvirales</taxon>
        <taxon>Orthoherpesviridae</taxon>
        <taxon>Alphaherpesvirinae</taxon>
        <taxon>Scutavirus</taxon>
        <taxon>Scutavirus testudinidalpha3</taxon>
    </lineage>
</organism>
<evidence type="ECO:0000313" key="3">
    <source>
        <dbReference type="EMBL" id="AIU39417.1"/>
    </source>
</evidence>
<dbReference type="Proteomes" id="UP000208106">
    <property type="component" value="Segment"/>
</dbReference>
<evidence type="ECO:0000313" key="4">
    <source>
        <dbReference type="EMBL" id="AKV40660.1"/>
    </source>
</evidence>
<gene>
    <name evidence="4" type="primary">ORF13</name>
    <name evidence="2" type="synonym">TE34</name>
</gene>
<accession>A0A0K1R166</accession>
<dbReference type="KEGG" id="vg:26122613"/>
<dbReference type="Proteomes" id="UP000240599">
    <property type="component" value="Segment"/>
</dbReference>
<dbReference type="EMBL" id="KM924292">
    <property type="protein sequence ID" value="AIU39307.1"/>
    <property type="molecule type" value="Genomic_DNA"/>
</dbReference>
<feature type="compositionally biased region" description="Polar residues" evidence="1">
    <location>
        <begin position="122"/>
        <end position="131"/>
    </location>
</feature>
<name>A0A0K1R166_9ALPH</name>
<evidence type="ECO:0000313" key="6">
    <source>
        <dbReference type="Proteomes" id="UP000208106"/>
    </source>
</evidence>
<reference evidence="4 5" key="2">
    <citation type="journal article" date="2015" name="PLoS ONE">
        <title>A Genomic Approach to Unravel Host-Pathogen Interaction in Chelonians: The Example of Testudinid Herpesvirus 3.</title>
        <authorList>
            <person name="Origgi F.C."/>
            <person name="Tecilla M."/>
            <person name="Pilo P."/>
            <person name="Aloisio F."/>
            <person name="Otten P."/>
            <person name="Aguilar-Bultet L."/>
            <person name="Sattler U."/>
            <person name="Roccabianca P."/>
            <person name="Romero C.H."/>
            <person name="Bloom D.C."/>
            <person name="Jacobson E.R."/>
        </authorList>
    </citation>
    <scope>NUCLEOTIDE SEQUENCE [LARGE SCALE GENOMIC DNA]</scope>
    <source>
        <strain evidence="4">US1976/98</strain>
    </source>
</reference>
<protein>
    <submittedName>
        <fullName evidence="2">Protein TE34</fullName>
    </submittedName>
</protein>
<keyword evidence="6" id="KW-1185">Reference proteome</keyword>
<dbReference type="EMBL" id="KT008627">
    <property type="protein sequence ID" value="AKV40660.1"/>
    <property type="molecule type" value="Genomic_DNA"/>
</dbReference>
<reference evidence="6 7" key="1">
    <citation type="journal article" date="2015" name="J. Virol.">
        <title>The Genome of a Tortoise Herpesvirus (Testudinid Herpesvirus 3) Has a Novel Structure and Contains a Large Region That Is Not Required for Replication In Vitro or Virulence In Vivo.</title>
        <authorList>
            <person name="Gandar F."/>
            <person name="Wilkie G.S."/>
            <person name="Gatherer D."/>
            <person name="Kerr K."/>
            <person name="Marlier D."/>
            <person name="Diez M."/>
            <person name="Marschang R.E."/>
            <person name="Mast J."/>
            <person name="Dewals B.G."/>
            <person name="Davison A.J."/>
            <person name="Vanderplasschen A.F."/>
        </authorList>
    </citation>
    <scope>NUCLEOTIDE SEQUENCE [LARGE SCALE GENOMIC DNA]</scope>
    <source>
        <strain evidence="2 6">1976</strain>
        <strain evidence="3 7">4295/7R</strain>
    </source>
</reference>
<dbReference type="EMBL" id="KM924293">
    <property type="protein sequence ID" value="AIU39417.1"/>
    <property type="molecule type" value="Genomic_DNA"/>
</dbReference>
<feature type="region of interest" description="Disordered" evidence="1">
    <location>
        <begin position="122"/>
        <end position="147"/>
    </location>
</feature>